<organism evidence="1 2">
    <name type="scientific">Thalassococcus profundi</name>
    <dbReference type="NCBI Taxonomy" id="2282382"/>
    <lineage>
        <taxon>Bacteria</taxon>
        <taxon>Pseudomonadati</taxon>
        <taxon>Pseudomonadota</taxon>
        <taxon>Alphaproteobacteria</taxon>
        <taxon>Rhodobacterales</taxon>
        <taxon>Roseobacteraceae</taxon>
        <taxon>Thalassococcus</taxon>
    </lineage>
</organism>
<name>A0A369TJB0_9RHOB</name>
<dbReference type="OrthoDB" id="7205167at2"/>
<comment type="caution">
    <text evidence="1">The sequence shown here is derived from an EMBL/GenBank/DDBJ whole genome shotgun (WGS) entry which is preliminary data.</text>
</comment>
<evidence type="ECO:0000313" key="1">
    <source>
        <dbReference type="EMBL" id="RDD65330.1"/>
    </source>
</evidence>
<protein>
    <submittedName>
        <fullName evidence="1">DUF1150 family protein</fullName>
    </submittedName>
</protein>
<evidence type="ECO:0000313" key="2">
    <source>
        <dbReference type="Proteomes" id="UP000253977"/>
    </source>
</evidence>
<dbReference type="AlphaFoldDB" id="A0A369TJB0"/>
<reference evidence="1 2" key="1">
    <citation type="submission" date="2018-07" db="EMBL/GenBank/DDBJ databases">
        <title>Thalassococcus profundi sp. nov., a marine bacterium isolated from deep seawater of Okinawa Trough.</title>
        <authorList>
            <person name="Yu M."/>
        </authorList>
    </citation>
    <scope>NUCLEOTIDE SEQUENCE [LARGE SCALE GENOMIC DNA]</scope>
    <source>
        <strain evidence="1 2">WRAS1</strain>
    </source>
</reference>
<dbReference type="Proteomes" id="UP000253977">
    <property type="component" value="Unassembled WGS sequence"/>
</dbReference>
<sequence>MNTKYEFDGQNEENLVYVRPVLVADLPEDVQREVEDIDTLYAVHRADGERLALVTERNMAFHLARENNLAPVTVH</sequence>
<dbReference type="Pfam" id="PF06620">
    <property type="entry name" value="DUF1150"/>
    <property type="match status" value="1"/>
</dbReference>
<dbReference type="RefSeq" id="WP_114511900.1">
    <property type="nucleotide sequence ID" value="NZ_QPMK01000013.1"/>
</dbReference>
<gene>
    <name evidence="1" type="ORF">DU478_15630</name>
</gene>
<proteinExistence type="predicted"/>
<dbReference type="InterPro" id="IPR009531">
    <property type="entry name" value="DUF1150"/>
</dbReference>
<accession>A0A369TJB0</accession>
<dbReference type="EMBL" id="QPMK01000013">
    <property type="protein sequence ID" value="RDD65330.1"/>
    <property type="molecule type" value="Genomic_DNA"/>
</dbReference>
<keyword evidence="2" id="KW-1185">Reference proteome</keyword>